<comment type="function">
    <text evidence="2 10 12">Catalyzes the transfer of a dimethylallyl group onto the adenine at position 37 in tRNAs that read codons beginning with uridine, leading to the formation of N6-(dimethylallyl)adenosine (i(6)A).</text>
</comment>
<dbReference type="PANTHER" id="PTHR11088">
    <property type="entry name" value="TRNA DIMETHYLALLYLTRANSFERASE"/>
    <property type="match status" value="1"/>
</dbReference>
<feature type="region of interest" description="Interaction with substrate tRNA" evidence="10">
    <location>
        <begin position="44"/>
        <end position="47"/>
    </location>
</feature>
<keyword evidence="4 10" id="KW-0808">Transferase</keyword>
<evidence type="ECO:0000256" key="11">
    <source>
        <dbReference type="RuleBase" id="RU003783"/>
    </source>
</evidence>
<reference evidence="14" key="2">
    <citation type="journal article" date="2021" name="PeerJ">
        <title>Extensive microbial diversity within the chicken gut microbiome revealed by metagenomics and culture.</title>
        <authorList>
            <person name="Gilroy R."/>
            <person name="Ravi A."/>
            <person name="Getino M."/>
            <person name="Pursley I."/>
            <person name="Horton D.L."/>
            <person name="Alikhan N.F."/>
            <person name="Baker D."/>
            <person name="Gharbi K."/>
            <person name="Hall N."/>
            <person name="Watson M."/>
            <person name="Adriaenssens E.M."/>
            <person name="Foster-Nyarko E."/>
            <person name="Jarju S."/>
            <person name="Secka A."/>
            <person name="Antonio M."/>
            <person name="Oren A."/>
            <person name="Chaudhuri R.R."/>
            <person name="La Ragione R."/>
            <person name="Hildebrand F."/>
            <person name="Pallen M.J."/>
        </authorList>
    </citation>
    <scope>NUCLEOTIDE SEQUENCE</scope>
    <source>
        <strain evidence="14">ChiSjej1B19-7085</strain>
    </source>
</reference>
<feature type="binding site" evidence="10">
    <location>
        <begin position="21"/>
        <end position="26"/>
    </location>
    <ligand>
        <name>substrate</name>
    </ligand>
</feature>
<comment type="subunit">
    <text evidence="10">Monomer.</text>
</comment>
<evidence type="ECO:0000256" key="8">
    <source>
        <dbReference type="ARBA" id="ARBA00022842"/>
    </source>
</evidence>
<comment type="caution">
    <text evidence="14">The sequence shown here is derived from an EMBL/GenBank/DDBJ whole genome shotgun (WGS) entry which is preliminary data.</text>
</comment>
<dbReference type="PANTHER" id="PTHR11088:SF60">
    <property type="entry name" value="TRNA DIMETHYLALLYLTRANSFERASE"/>
    <property type="match status" value="1"/>
</dbReference>
<dbReference type="EMBL" id="DVHF01000049">
    <property type="protein sequence ID" value="HIR56829.1"/>
    <property type="molecule type" value="Genomic_DNA"/>
</dbReference>
<dbReference type="NCBIfam" id="TIGR00174">
    <property type="entry name" value="miaA"/>
    <property type="match status" value="1"/>
</dbReference>
<evidence type="ECO:0000256" key="4">
    <source>
        <dbReference type="ARBA" id="ARBA00022679"/>
    </source>
</evidence>
<evidence type="ECO:0000313" key="14">
    <source>
        <dbReference type="EMBL" id="HIR56829.1"/>
    </source>
</evidence>
<dbReference type="GO" id="GO:0006400">
    <property type="term" value="P:tRNA modification"/>
    <property type="evidence" value="ECO:0007669"/>
    <property type="project" value="TreeGrafter"/>
</dbReference>
<gene>
    <name evidence="10 14" type="primary">miaA</name>
    <name evidence="14" type="ORF">IAA54_04105</name>
</gene>
<dbReference type="AlphaFoldDB" id="A0A9D1J192"/>
<evidence type="ECO:0000256" key="10">
    <source>
        <dbReference type="HAMAP-Rule" id="MF_00185"/>
    </source>
</evidence>
<evidence type="ECO:0000256" key="9">
    <source>
        <dbReference type="ARBA" id="ARBA00049563"/>
    </source>
</evidence>
<dbReference type="Gene3D" id="1.10.20.140">
    <property type="match status" value="1"/>
</dbReference>
<comment type="caution">
    <text evidence="10">Lacks conserved residue(s) required for the propagation of feature annotation.</text>
</comment>
<dbReference type="SUPFAM" id="SSF52540">
    <property type="entry name" value="P-loop containing nucleoside triphosphate hydrolases"/>
    <property type="match status" value="2"/>
</dbReference>
<comment type="similarity">
    <text evidence="3 10 13">Belongs to the IPP transferase family.</text>
</comment>
<dbReference type="InterPro" id="IPR027417">
    <property type="entry name" value="P-loop_NTPase"/>
</dbReference>
<dbReference type="HAMAP" id="MF_00185">
    <property type="entry name" value="IPP_trans"/>
    <property type="match status" value="1"/>
</dbReference>
<feature type="site" description="Interaction with substrate tRNA" evidence="10">
    <location>
        <position position="110"/>
    </location>
</feature>
<name>A0A9D1J192_9FIRM</name>
<evidence type="ECO:0000256" key="3">
    <source>
        <dbReference type="ARBA" id="ARBA00005842"/>
    </source>
</evidence>
<feature type="binding site" evidence="10">
    <location>
        <begin position="19"/>
        <end position="26"/>
    </location>
    <ligand>
        <name>ATP</name>
        <dbReference type="ChEBI" id="CHEBI:30616"/>
    </ligand>
</feature>
<keyword evidence="6 10" id="KW-0547">Nucleotide-binding</keyword>
<dbReference type="InterPro" id="IPR018022">
    <property type="entry name" value="IPT"/>
</dbReference>
<evidence type="ECO:0000313" key="15">
    <source>
        <dbReference type="Proteomes" id="UP000886785"/>
    </source>
</evidence>
<comment type="cofactor">
    <cofactor evidence="1 10">
        <name>Mg(2+)</name>
        <dbReference type="ChEBI" id="CHEBI:18420"/>
    </cofactor>
</comment>
<comment type="catalytic activity">
    <reaction evidence="9 10 11">
        <text>adenosine(37) in tRNA + dimethylallyl diphosphate = N(6)-dimethylallyladenosine(37) in tRNA + diphosphate</text>
        <dbReference type="Rhea" id="RHEA:26482"/>
        <dbReference type="Rhea" id="RHEA-COMP:10162"/>
        <dbReference type="Rhea" id="RHEA-COMP:10375"/>
        <dbReference type="ChEBI" id="CHEBI:33019"/>
        <dbReference type="ChEBI" id="CHEBI:57623"/>
        <dbReference type="ChEBI" id="CHEBI:74411"/>
        <dbReference type="ChEBI" id="CHEBI:74415"/>
        <dbReference type="EC" id="2.5.1.75"/>
    </reaction>
</comment>
<evidence type="ECO:0000256" key="12">
    <source>
        <dbReference type="RuleBase" id="RU003784"/>
    </source>
</evidence>
<evidence type="ECO:0000256" key="5">
    <source>
        <dbReference type="ARBA" id="ARBA00022694"/>
    </source>
</evidence>
<accession>A0A9D1J192</accession>
<organism evidence="14 15">
    <name type="scientific">Candidatus Gallacutalibacter pullicola</name>
    <dbReference type="NCBI Taxonomy" id="2840830"/>
    <lineage>
        <taxon>Bacteria</taxon>
        <taxon>Bacillati</taxon>
        <taxon>Bacillota</taxon>
        <taxon>Clostridia</taxon>
        <taxon>Eubacteriales</taxon>
        <taxon>Candidatus Gallacutalibacter</taxon>
    </lineage>
</organism>
<keyword evidence="5 10" id="KW-0819">tRNA processing</keyword>
<evidence type="ECO:0000256" key="6">
    <source>
        <dbReference type="ARBA" id="ARBA00022741"/>
    </source>
</evidence>
<dbReference type="InterPro" id="IPR039657">
    <property type="entry name" value="Dimethylallyltransferase"/>
</dbReference>
<keyword evidence="8 10" id="KW-0460">Magnesium</keyword>
<dbReference type="GO" id="GO:0005524">
    <property type="term" value="F:ATP binding"/>
    <property type="evidence" value="ECO:0007669"/>
    <property type="project" value="UniProtKB-UniRule"/>
</dbReference>
<protein>
    <recommendedName>
        <fullName evidence="10">tRNA dimethylallyltransferase</fullName>
        <ecNumber evidence="10">2.5.1.75</ecNumber>
    </recommendedName>
    <alternativeName>
        <fullName evidence="10">Dimethylallyl diphosphate:tRNA dimethylallyltransferase</fullName>
        <shortName evidence="10">DMAPP:tRNA dimethylallyltransferase</shortName>
        <shortName evidence="10">DMATase</shortName>
    </alternativeName>
    <alternativeName>
        <fullName evidence="10">Isopentenyl-diphosphate:tRNA isopentenyltransferase</fullName>
        <shortName evidence="10">IPP transferase</shortName>
        <shortName evidence="10">IPPT</shortName>
        <shortName evidence="10">IPTase</shortName>
    </alternativeName>
</protein>
<proteinExistence type="inferred from homology"/>
<sequence>MEGYSNRTEEKIPVLAVVGPTASGKSRLAAELARKYGGEVVSADSMQIYKGMDIGTAKVTPEETLGVPHHCIDFLEPSQTFSVAEYVRMAGACIQDIYARGKLPVLAGGTGLYVRTLLHGTQLSEGGGEDPILREALREKAQREGGAALLEELRQFDQQSAERIHPNNIPRLIRAIEIYRTTGRTMTQQLEESHKIPSPYSALMLGLTFADRGKLYDRINRRVDQMVESGLLEEARRFLESPEEKATAMQAIGYKELAPYFADEIPLEEAVESIRRETRRYAKRQLTWFRRDPEIHWIEVDRFESWENVLGCAEQIISQERFLTS</sequence>
<dbReference type="EC" id="2.5.1.75" evidence="10"/>
<dbReference type="Pfam" id="PF01715">
    <property type="entry name" value="IPPT"/>
    <property type="match status" value="1"/>
</dbReference>
<reference evidence="14" key="1">
    <citation type="submission" date="2020-10" db="EMBL/GenBank/DDBJ databases">
        <authorList>
            <person name="Gilroy R."/>
        </authorList>
    </citation>
    <scope>NUCLEOTIDE SEQUENCE</scope>
    <source>
        <strain evidence="14">ChiSjej1B19-7085</strain>
    </source>
</reference>
<evidence type="ECO:0000256" key="13">
    <source>
        <dbReference type="RuleBase" id="RU003785"/>
    </source>
</evidence>
<keyword evidence="7 10" id="KW-0067">ATP-binding</keyword>
<dbReference type="GO" id="GO:0052381">
    <property type="term" value="F:tRNA dimethylallyltransferase activity"/>
    <property type="evidence" value="ECO:0007669"/>
    <property type="project" value="UniProtKB-UniRule"/>
</dbReference>
<feature type="site" description="Interaction with substrate tRNA" evidence="10">
    <location>
        <position position="134"/>
    </location>
</feature>
<dbReference type="Proteomes" id="UP000886785">
    <property type="component" value="Unassembled WGS sequence"/>
</dbReference>
<dbReference type="Gene3D" id="3.40.50.300">
    <property type="entry name" value="P-loop containing nucleotide triphosphate hydrolases"/>
    <property type="match status" value="1"/>
</dbReference>
<evidence type="ECO:0000256" key="7">
    <source>
        <dbReference type="ARBA" id="ARBA00022840"/>
    </source>
</evidence>
<evidence type="ECO:0000256" key="2">
    <source>
        <dbReference type="ARBA" id="ARBA00003213"/>
    </source>
</evidence>
<evidence type="ECO:0000256" key="1">
    <source>
        <dbReference type="ARBA" id="ARBA00001946"/>
    </source>
</evidence>